<name>A0A085ZLL3_9FLAO</name>
<dbReference type="OrthoDB" id="1366041at2"/>
<feature type="transmembrane region" description="Helical" evidence="1">
    <location>
        <begin position="45"/>
        <end position="67"/>
    </location>
</feature>
<dbReference type="EMBL" id="JPRL01000001">
    <property type="protein sequence ID" value="KFF05327.1"/>
    <property type="molecule type" value="Genomic_DNA"/>
</dbReference>
<keyword evidence="3" id="KW-1185">Reference proteome</keyword>
<dbReference type="AlphaFoldDB" id="A0A085ZLL3"/>
<keyword evidence="1" id="KW-0472">Membrane</keyword>
<proteinExistence type="predicted"/>
<gene>
    <name evidence="2" type="ORF">IW19_07180</name>
</gene>
<feature type="transmembrane region" description="Helical" evidence="1">
    <location>
        <begin position="104"/>
        <end position="123"/>
    </location>
</feature>
<keyword evidence="1" id="KW-1133">Transmembrane helix</keyword>
<organism evidence="2 3">
    <name type="scientific">Flavobacterium reichenbachii</name>
    <dbReference type="NCBI Taxonomy" id="362418"/>
    <lineage>
        <taxon>Bacteria</taxon>
        <taxon>Pseudomonadati</taxon>
        <taxon>Bacteroidota</taxon>
        <taxon>Flavobacteriia</taxon>
        <taxon>Flavobacteriales</taxon>
        <taxon>Flavobacteriaceae</taxon>
        <taxon>Flavobacterium</taxon>
    </lineage>
</organism>
<dbReference type="STRING" id="362418.IW19_07180"/>
<reference evidence="2 3" key="1">
    <citation type="submission" date="2014-07" db="EMBL/GenBank/DDBJ databases">
        <title>Genome of Flavobacterium reichenbachii LMG 25512.</title>
        <authorList>
            <person name="Stropko S.J."/>
            <person name="Pipes S.E."/>
            <person name="Newman J.D."/>
        </authorList>
    </citation>
    <scope>NUCLEOTIDE SEQUENCE [LARGE SCALE GENOMIC DNA]</scope>
    <source>
        <strain evidence="2 3">LMG 25512</strain>
    </source>
</reference>
<feature type="transmembrane region" description="Helical" evidence="1">
    <location>
        <begin position="79"/>
        <end position="98"/>
    </location>
</feature>
<accession>A0A085ZLL3</accession>
<keyword evidence="1" id="KW-0812">Transmembrane</keyword>
<dbReference type="RefSeq" id="WP_035682606.1">
    <property type="nucleotide sequence ID" value="NZ_JPRL01000001.1"/>
</dbReference>
<protein>
    <submittedName>
        <fullName evidence="2">Uncharacterized protein</fullName>
    </submittedName>
</protein>
<evidence type="ECO:0000256" key="1">
    <source>
        <dbReference type="SAM" id="Phobius"/>
    </source>
</evidence>
<sequence>MKWNFILGHWILTLLSGPAIFIIKSTIYDSSDHNIFEFIEWYPLMIILGLMFSIPTYVLICLIFVLTEDQNINIIYAKMFFILFVLIGIWTTTFIISGGLSFDIAVSYSIGAVIAGVFFKSNYRRSQEEL</sequence>
<dbReference type="Proteomes" id="UP000028715">
    <property type="component" value="Unassembled WGS sequence"/>
</dbReference>
<evidence type="ECO:0000313" key="3">
    <source>
        <dbReference type="Proteomes" id="UP000028715"/>
    </source>
</evidence>
<evidence type="ECO:0000313" key="2">
    <source>
        <dbReference type="EMBL" id="KFF05327.1"/>
    </source>
</evidence>
<comment type="caution">
    <text evidence="2">The sequence shown here is derived from an EMBL/GenBank/DDBJ whole genome shotgun (WGS) entry which is preliminary data.</text>
</comment>